<reference evidence="6 7" key="1">
    <citation type="submission" date="2018-10" db="EMBL/GenBank/DDBJ databases">
        <title>Genomic Encyclopedia of Type Strains, Phase IV (KMG-IV): sequencing the most valuable type-strain genomes for metagenomic binning, comparative biology and taxonomic classification.</title>
        <authorList>
            <person name="Goeker M."/>
        </authorList>
    </citation>
    <scope>NUCLEOTIDE SEQUENCE [LARGE SCALE GENOMIC DNA]</scope>
    <source>
        <strain evidence="6 7">DSM 15521</strain>
    </source>
</reference>
<evidence type="ECO:0000256" key="2">
    <source>
        <dbReference type="ARBA" id="ARBA00022741"/>
    </source>
</evidence>
<dbReference type="GO" id="GO:0005886">
    <property type="term" value="C:plasma membrane"/>
    <property type="evidence" value="ECO:0007669"/>
    <property type="project" value="TreeGrafter"/>
</dbReference>
<keyword evidence="2" id="KW-0547">Nucleotide-binding</keyword>
<dbReference type="InterPro" id="IPR003439">
    <property type="entry name" value="ABC_transporter-like_ATP-bd"/>
</dbReference>
<protein>
    <submittedName>
        <fullName evidence="6">Putative ABC transport system ATP-binding protein</fullName>
    </submittedName>
</protein>
<dbReference type="PROSITE" id="PS00211">
    <property type="entry name" value="ABC_TRANSPORTER_1"/>
    <property type="match status" value="1"/>
</dbReference>
<comment type="caution">
    <text evidence="6">The sequence shown here is derived from an EMBL/GenBank/DDBJ whole genome shotgun (WGS) entry which is preliminary data.</text>
</comment>
<dbReference type="GO" id="GO:0098796">
    <property type="term" value="C:membrane protein complex"/>
    <property type="evidence" value="ECO:0007669"/>
    <property type="project" value="UniProtKB-ARBA"/>
</dbReference>
<feature type="domain" description="ABC transporter" evidence="5">
    <location>
        <begin position="4"/>
        <end position="229"/>
    </location>
</feature>
<dbReference type="InterPro" id="IPR017911">
    <property type="entry name" value="MacB-like_ATP-bd"/>
</dbReference>
<evidence type="ECO:0000256" key="3">
    <source>
        <dbReference type="ARBA" id="ARBA00022840"/>
    </source>
</evidence>
<dbReference type="OrthoDB" id="9802264at2"/>
<dbReference type="Gene3D" id="3.40.50.300">
    <property type="entry name" value="P-loop containing nucleotide triphosphate hydrolases"/>
    <property type="match status" value="1"/>
</dbReference>
<keyword evidence="1" id="KW-0813">Transport</keyword>
<dbReference type="PANTHER" id="PTHR24220">
    <property type="entry name" value="IMPORT ATP-BINDING PROTEIN"/>
    <property type="match status" value="1"/>
</dbReference>
<proteinExistence type="inferred from homology"/>
<evidence type="ECO:0000256" key="1">
    <source>
        <dbReference type="ARBA" id="ARBA00022448"/>
    </source>
</evidence>
<organism evidence="6 7">
    <name type="scientific">Thermovibrio guaymasensis</name>
    <dbReference type="NCBI Taxonomy" id="240167"/>
    <lineage>
        <taxon>Bacteria</taxon>
        <taxon>Pseudomonadati</taxon>
        <taxon>Aquificota</taxon>
        <taxon>Aquificia</taxon>
        <taxon>Desulfurobacteriales</taxon>
        <taxon>Desulfurobacteriaceae</taxon>
        <taxon>Thermovibrio</taxon>
    </lineage>
</organism>
<evidence type="ECO:0000256" key="4">
    <source>
        <dbReference type="ARBA" id="ARBA00038388"/>
    </source>
</evidence>
<dbReference type="EMBL" id="RBIE01000001">
    <property type="protein sequence ID" value="RKQ63792.1"/>
    <property type="molecule type" value="Genomic_DNA"/>
</dbReference>
<dbReference type="RefSeq" id="WP_121170026.1">
    <property type="nucleotide sequence ID" value="NZ_RBIE01000001.1"/>
</dbReference>
<dbReference type="GO" id="GO:0016887">
    <property type="term" value="F:ATP hydrolysis activity"/>
    <property type="evidence" value="ECO:0007669"/>
    <property type="project" value="InterPro"/>
</dbReference>
<dbReference type="InterPro" id="IPR027417">
    <property type="entry name" value="P-loop_NTPase"/>
</dbReference>
<dbReference type="SMART" id="SM00382">
    <property type="entry name" value="AAA"/>
    <property type="match status" value="1"/>
</dbReference>
<dbReference type="SUPFAM" id="SSF52540">
    <property type="entry name" value="P-loop containing nucleoside triphosphate hydrolases"/>
    <property type="match status" value="1"/>
</dbReference>
<dbReference type="InterPro" id="IPR003593">
    <property type="entry name" value="AAA+_ATPase"/>
</dbReference>
<dbReference type="FunFam" id="3.40.50.300:FF:000032">
    <property type="entry name" value="Export ABC transporter ATP-binding protein"/>
    <property type="match status" value="1"/>
</dbReference>
<sequence>MALIELKGIRKVFKQGDLNVEVLKGINLKIEEGEFVAIMGPSGSGKSTLMYILGALDRPTEGKYFLKGIDVFSLSDYKISKLRAKFIGFVFQSFYLIPYLSVLDNVLVPVEYLPKEDRKERFKGKSPEGRAKELLERLGMEERLNFKPSELSGGQKQRVAIARALMNYPEVILADEPTGQLDSKSGKKVMEIFKELNREGKTIVLVTHDPTVASYADRVIKIRDGKVEE</sequence>
<keyword evidence="7" id="KW-1185">Reference proteome</keyword>
<dbReference type="Proteomes" id="UP000280881">
    <property type="component" value="Unassembled WGS sequence"/>
</dbReference>
<dbReference type="CDD" id="cd03255">
    <property type="entry name" value="ABC_MJ0796_LolCDE_FtsE"/>
    <property type="match status" value="1"/>
</dbReference>
<dbReference type="InterPro" id="IPR017871">
    <property type="entry name" value="ABC_transporter-like_CS"/>
</dbReference>
<evidence type="ECO:0000259" key="5">
    <source>
        <dbReference type="PROSITE" id="PS50893"/>
    </source>
</evidence>
<dbReference type="Pfam" id="PF00005">
    <property type="entry name" value="ABC_tran"/>
    <property type="match status" value="1"/>
</dbReference>
<dbReference type="GO" id="GO:0022857">
    <property type="term" value="F:transmembrane transporter activity"/>
    <property type="evidence" value="ECO:0007669"/>
    <property type="project" value="TreeGrafter"/>
</dbReference>
<evidence type="ECO:0000313" key="6">
    <source>
        <dbReference type="EMBL" id="RKQ63792.1"/>
    </source>
</evidence>
<keyword evidence="3 6" id="KW-0067">ATP-binding</keyword>
<dbReference type="InterPro" id="IPR015854">
    <property type="entry name" value="ABC_transpr_LolD-like"/>
</dbReference>
<name>A0A420W953_9BACT</name>
<accession>A0A420W953</accession>
<evidence type="ECO:0000313" key="7">
    <source>
        <dbReference type="Proteomes" id="UP000280881"/>
    </source>
</evidence>
<dbReference type="GO" id="GO:0005524">
    <property type="term" value="F:ATP binding"/>
    <property type="evidence" value="ECO:0007669"/>
    <property type="project" value="UniProtKB-KW"/>
</dbReference>
<dbReference type="AlphaFoldDB" id="A0A420W953"/>
<comment type="similarity">
    <text evidence="4">Belongs to the ABC transporter superfamily. Macrolide exporter (TC 3.A.1.122) family.</text>
</comment>
<dbReference type="PROSITE" id="PS50893">
    <property type="entry name" value="ABC_TRANSPORTER_2"/>
    <property type="match status" value="1"/>
</dbReference>
<gene>
    <name evidence="6" type="ORF">C7457_0674</name>
</gene>
<dbReference type="PANTHER" id="PTHR24220:SF86">
    <property type="entry name" value="ABC TRANSPORTER ABCH.1"/>
    <property type="match status" value="1"/>
</dbReference>